<evidence type="ECO:0000313" key="4">
    <source>
        <dbReference type="Proteomes" id="UP000008810"/>
    </source>
</evidence>
<dbReference type="AlphaFoldDB" id="I1IMH1"/>
<proteinExistence type="predicted"/>
<dbReference type="Gramene" id="KQJ88902">
    <property type="protein sequence ID" value="KQJ88902"/>
    <property type="gene ID" value="BRADI_4g22005v3"/>
</dbReference>
<reference evidence="2" key="2">
    <citation type="submission" date="2017-06" db="EMBL/GenBank/DDBJ databases">
        <title>WGS assembly of Brachypodium distachyon.</title>
        <authorList>
            <consortium name="The International Brachypodium Initiative"/>
            <person name="Lucas S."/>
            <person name="Harmon-Smith M."/>
            <person name="Lail K."/>
            <person name="Tice H."/>
            <person name="Grimwood J."/>
            <person name="Bruce D."/>
            <person name="Barry K."/>
            <person name="Shu S."/>
            <person name="Lindquist E."/>
            <person name="Wang M."/>
            <person name="Pitluck S."/>
            <person name="Vogel J.P."/>
            <person name="Garvin D.F."/>
            <person name="Mockler T.C."/>
            <person name="Schmutz J."/>
            <person name="Rokhsar D."/>
            <person name="Bevan M.W."/>
        </authorList>
    </citation>
    <scope>NUCLEOTIDE SEQUENCE</scope>
    <source>
        <strain evidence="2">Bd21</strain>
    </source>
</reference>
<dbReference type="FunCoup" id="I1IMH1">
    <property type="interactions" value="493"/>
</dbReference>
<keyword evidence="4" id="KW-1185">Reference proteome</keyword>
<evidence type="ECO:0000256" key="1">
    <source>
        <dbReference type="SAM" id="MobiDB-lite"/>
    </source>
</evidence>
<sequence length="99" mass="10138">MSAAVANPPGAYFVGHPTHPEEQKEPHPVDNQNAANVQASGTGAYYSGQPLGLNAADGANVQASRHDAGNLTEPSAAKKKRGSFAKLFSGCFSSGEVAK</sequence>
<reference evidence="2 3" key="1">
    <citation type="journal article" date="2010" name="Nature">
        <title>Genome sequencing and analysis of the model grass Brachypodium distachyon.</title>
        <authorList>
            <consortium name="International Brachypodium Initiative"/>
        </authorList>
    </citation>
    <scope>NUCLEOTIDE SEQUENCE [LARGE SCALE GENOMIC DNA]</scope>
    <source>
        <strain evidence="2 3">Bd21</strain>
    </source>
</reference>
<dbReference type="InParanoid" id="I1IMH1"/>
<evidence type="ECO:0000313" key="3">
    <source>
        <dbReference type="EnsemblPlants" id="KQJ88902"/>
    </source>
</evidence>
<protein>
    <submittedName>
        <fullName evidence="2 3">Uncharacterized protein</fullName>
    </submittedName>
</protein>
<evidence type="ECO:0000313" key="2">
    <source>
        <dbReference type="EMBL" id="KQJ88902.1"/>
    </source>
</evidence>
<dbReference type="HOGENOM" id="CLU_2349636_0_0_1"/>
<dbReference type="ExpressionAtlas" id="I1IMH1">
    <property type="expression patterns" value="baseline"/>
</dbReference>
<reference evidence="3" key="3">
    <citation type="submission" date="2018-08" db="UniProtKB">
        <authorList>
            <consortium name="EnsemblPlants"/>
        </authorList>
    </citation>
    <scope>IDENTIFICATION</scope>
    <source>
        <strain evidence="3">cv. Bd21</strain>
    </source>
</reference>
<feature type="region of interest" description="Disordered" evidence="1">
    <location>
        <begin position="1"/>
        <end position="34"/>
    </location>
</feature>
<organism evidence="2">
    <name type="scientific">Brachypodium distachyon</name>
    <name type="common">Purple false brome</name>
    <name type="synonym">Trachynia distachya</name>
    <dbReference type="NCBI Taxonomy" id="15368"/>
    <lineage>
        <taxon>Eukaryota</taxon>
        <taxon>Viridiplantae</taxon>
        <taxon>Streptophyta</taxon>
        <taxon>Embryophyta</taxon>
        <taxon>Tracheophyta</taxon>
        <taxon>Spermatophyta</taxon>
        <taxon>Magnoliopsida</taxon>
        <taxon>Liliopsida</taxon>
        <taxon>Poales</taxon>
        <taxon>Poaceae</taxon>
        <taxon>BOP clade</taxon>
        <taxon>Pooideae</taxon>
        <taxon>Stipodae</taxon>
        <taxon>Brachypodieae</taxon>
        <taxon>Brachypodium</taxon>
    </lineage>
</organism>
<dbReference type="Proteomes" id="UP000008810">
    <property type="component" value="Chromosome 4"/>
</dbReference>
<gene>
    <name evidence="2" type="ORF">BRADI_4g22005v3</name>
</gene>
<name>I1IMH1_BRADI</name>
<accession>I1IMH1</accession>
<feature type="compositionally biased region" description="Basic and acidic residues" evidence="1">
    <location>
        <begin position="18"/>
        <end position="28"/>
    </location>
</feature>
<dbReference type="EMBL" id="CM000883">
    <property type="protein sequence ID" value="KQJ88902.1"/>
    <property type="molecule type" value="Genomic_DNA"/>
</dbReference>
<dbReference type="EnsemblPlants" id="KQJ88902">
    <property type="protein sequence ID" value="KQJ88902"/>
    <property type="gene ID" value="BRADI_4g22005v3"/>
</dbReference>